<evidence type="ECO:0000313" key="1">
    <source>
        <dbReference type="EMBL" id="AFA47899.1"/>
    </source>
</evidence>
<sequence>MSRLIWKEDELEYHQANLQKCVCYNCFNEFIVGKEIAESKELTCPFCSKKNYIIKEVESNEGIEIQRNMLEELGCMGLYYYVSDGKIIVVTESKILVRKKRFLDII</sequence>
<dbReference type="OrthoDB" id="1778099at2"/>
<reference evidence="2" key="1">
    <citation type="submission" date="2011-07" db="EMBL/GenBank/DDBJ databases">
        <title>Complete genome sequence of Acetobacterium woodii.</title>
        <authorList>
            <person name="Poehlein A."/>
            <person name="Schmidt S."/>
            <person name="Kaster A.-K."/>
            <person name="Goenrich M."/>
            <person name="Vollmers J."/>
            <person name="Thuermer A."/>
            <person name="Gottschalk G."/>
            <person name="Thauer R.K."/>
            <person name="Daniel R."/>
            <person name="Mueller V."/>
        </authorList>
    </citation>
    <scope>NUCLEOTIDE SEQUENCE [LARGE SCALE GENOMIC DNA]</scope>
    <source>
        <strain evidence="2">ATCC 29683 / DSM 1030 / JCM 2381 / KCTC 1655 / WB1</strain>
    </source>
</reference>
<dbReference type="Proteomes" id="UP000007177">
    <property type="component" value="Chromosome"/>
</dbReference>
<dbReference type="KEGG" id="awo:Awo_c11150"/>
<dbReference type="AlphaFoldDB" id="H6LD60"/>
<protein>
    <submittedName>
        <fullName evidence="1">Uncharacterized protein</fullName>
    </submittedName>
</protein>
<dbReference type="EMBL" id="CP002987">
    <property type="protein sequence ID" value="AFA47899.1"/>
    <property type="molecule type" value="Genomic_DNA"/>
</dbReference>
<proteinExistence type="predicted"/>
<name>H6LD60_ACEWD</name>
<gene>
    <name evidence="1" type="ordered locus">Awo_c11150</name>
</gene>
<dbReference type="RefSeq" id="WP_014355502.1">
    <property type="nucleotide sequence ID" value="NC_016894.1"/>
</dbReference>
<dbReference type="HOGENOM" id="CLU_2217224_0_0_9"/>
<organism evidence="1 2">
    <name type="scientific">Acetobacterium woodii (strain ATCC 29683 / DSM 1030 / JCM 2381 / KCTC 1655 / WB1)</name>
    <dbReference type="NCBI Taxonomy" id="931626"/>
    <lineage>
        <taxon>Bacteria</taxon>
        <taxon>Bacillati</taxon>
        <taxon>Bacillota</taxon>
        <taxon>Clostridia</taxon>
        <taxon>Eubacteriales</taxon>
        <taxon>Eubacteriaceae</taxon>
        <taxon>Acetobacterium</taxon>
    </lineage>
</organism>
<accession>H6LD60</accession>
<dbReference type="STRING" id="931626.Awo_c11150"/>
<keyword evidence="2" id="KW-1185">Reference proteome</keyword>
<evidence type="ECO:0000313" key="2">
    <source>
        <dbReference type="Proteomes" id="UP000007177"/>
    </source>
</evidence>
<reference evidence="1 2" key="2">
    <citation type="journal article" date="2012" name="PLoS ONE">
        <title>An ancient pathway combining carbon dioxide fixation with the generation and utilization of a sodium ion gradient for ATP synthesis.</title>
        <authorList>
            <person name="Poehlein A."/>
            <person name="Schmidt S."/>
            <person name="Kaster A.K."/>
            <person name="Goenrich M."/>
            <person name="Vollmers J."/>
            <person name="Thurmer A."/>
            <person name="Bertsch J."/>
            <person name="Schuchmann K."/>
            <person name="Voigt B."/>
            <person name="Hecker M."/>
            <person name="Daniel R."/>
            <person name="Thauer R.K."/>
            <person name="Gottschalk G."/>
            <person name="Muller V."/>
        </authorList>
    </citation>
    <scope>NUCLEOTIDE SEQUENCE [LARGE SCALE GENOMIC DNA]</scope>
    <source>
        <strain evidence="2">ATCC 29683 / DSM 1030 / JCM 2381 / KCTC 1655 / WB1</strain>
    </source>
</reference>